<feature type="region of interest" description="Disordered" evidence="1">
    <location>
        <begin position="61"/>
        <end position="89"/>
    </location>
</feature>
<organism evidence="2 3">
    <name type="scientific">Trichogramma kaykai</name>
    <dbReference type="NCBI Taxonomy" id="54128"/>
    <lineage>
        <taxon>Eukaryota</taxon>
        <taxon>Metazoa</taxon>
        <taxon>Ecdysozoa</taxon>
        <taxon>Arthropoda</taxon>
        <taxon>Hexapoda</taxon>
        <taxon>Insecta</taxon>
        <taxon>Pterygota</taxon>
        <taxon>Neoptera</taxon>
        <taxon>Endopterygota</taxon>
        <taxon>Hymenoptera</taxon>
        <taxon>Apocrita</taxon>
        <taxon>Proctotrupomorpha</taxon>
        <taxon>Chalcidoidea</taxon>
        <taxon>Trichogrammatidae</taxon>
        <taxon>Trichogramma</taxon>
    </lineage>
</organism>
<reference evidence="2 3" key="1">
    <citation type="journal article" date="2024" name="bioRxiv">
        <title>A reference genome for Trichogramma kaykai: A tiny desert-dwelling parasitoid wasp with competing sex-ratio distorters.</title>
        <authorList>
            <person name="Culotta J."/>
            <person name="Lindsey A.R."/>
        </authorList>
    </citation>
    <scope>NUCLEOTIDE SEQUENCE [LARGE SCALE GENOMIC DNA]</scope>
    <source>
        <strain evidence="2 3">KSX58</strain>
    </source>
</reference>
<name>A0ABD2WT37_9HYME</name>
<evidence type="ECO:0000256" key="1">
    <source>
        <dbReference type="SAM" id="MobiDB-lite"/>
    </source>
</evidence>
<sequence length="166" mass="18684">MEITRLLLSRRRRSSPSPRKLADAAAAADEREINSLRARISLCRAELQDFNKYVDGLQLINNSDGDDDDGDETSSSGAGTNRRRRRPAHQIQEMSMWSTYAEGVWNLYFGLNVQLTELTLVASASLNEVRNDYLTAASQVERELKLNGMQHRPPARNFVTSEIGDN</sequence>
<evidence type="ECO:0000313" key="2">
    <source>
        <dbReference type="EMBL" id="KAL3396077.1"/>
    </source>
</evidence>
<dbReference type="AlphaFoldDB" id="A0ABD2WT37"/>
<protein>
    <submittedName>
        <fullName evidence="2">Uncharacterized protein</fullName>
    </submittedName>
</protein>
<evidence type="ECO:0000313" key="3">
    <source>
        <dbReference type="Proteomes" id="UP001627154"/>
    </source>
</evidence>
<dbReference type="Proteomes" id="UP001627154">
    <property type="component" value="Unassembled WGS sequence"/>
</dbReference>
<keyword evidence="3" id="KW-1185">Reference proteome</keyword>
<proteinExistence type="predicted"/>
<accession>A0ABD2WT37</accession>
<dbReference type="EMBL" id="JBJJXI010000074">
    <property type="protein sequence ID" value="KAL3396077.1"/>
    <property type="molecule type" value="Genomic_DNA"/>
</dbReference>
<gene>
    <name evidence="2" type="ORF">TKK_009949</name>
</gene>
<comment type="caution">
    <text evidence="2">The sequence shown here is derived from an EMBL/GenBank/DDBJ whole genome shotgun (WGS) entry which is preliminary data.</text>
</comment>